<feature type="domain" description="ShKT" evidence="2">
    <location>
        <begin position="104"/>
        <end position="135"/>
    </location>
</feature>
<evidence type="ECO:0000256" key="1">
    <source>
        <dbReference type="PROSITE-ProRule" id="PRU01005"/>
    </source>
</evidence>
<reference evidence="3" key="1">
    <citation type="submission" date="2023-06" db="EMBL/GenBank/DDBJ databases">
        <authorList>
            <person name="Delattre M."/>
        </authorList>
    </citation>
    <scope>NUCLEOTIDE SEQUENCE</scope>
    <source>
        <strain evidence="3">AF72</strain>
    </source>
</reference>
<evidence type="ECO:0000313" key="3">
    <source>
        <dbReference type="EMBL" id="CAJ0582804.1"/>
    </source>
</evidence>
<dbReference type="EMBL" id="CATQJA010002664">
    <property type="protein sequence ID" value="CAJ0582804.1"/>
    <property type="molecule type" value="Genomic_DNA"/>
</dbReference>
<organism evidence="3 4">
    <name type="scientific">Mesorhabditis spiculigera</name>
    <dbReference type="NCBI Taxonomy" id="96644"/>
    <lineage>
        <taxon>Eukaryota</taxon>
        <taxon>Metazoa</taxon>
        <taxon>Ecdysozoa</taxon>
        <taxon>Nematoda</taxon>
        <taxon>Chromadorea</taxon>
        <taxon>Rhabditida</taxon>
        <taxon>Rhabditina</taxon>
        <taxon>Rhabditomorpha</taxon>
        <taxon>Rhabditoidea</taxon>
        <taxon>Rhabditidae</taxon>
        <taxon>Mesorhabditinae</taxon>
        <taxon>Mesorhabditis</taxon>
    </lineage>
</organism>
<dbReference type="Proteomes" id="UP001177023">
    <property type="component" value="Unassembled WGS sequence"/>
</dbReference>
<dbReference type="AlphaFoldDB" id="A0AA36DAL9"/>
<keyword evidence="4" id="KW-1185">Reference proteome</keyword>
<name>A0AA36DAL9_9BILA</name>
<accession>A0AA36DAL9</accession>
<proteinExistence type="predicted"/>
<dbReference type="PROSITE" id="PS51670">
    <property type="entry name" value="SHKT"/>
    <property type="match status" value="1"/>
</dbReference>
<dbReference type="Pfam" id="PF01549">
    <property type="entry name" value="ShK"/>
    <property type="match status" value="1"/>
</dbReference>
<feature type="non-terminal residue" evidence="3">
    <location>
        <position position="142"/>
    </location>
</feature>
<dbReference type="SMART" id="SM00254">
    <property type="entry name" value="ShKT"/>
    <property type="match status" value="1"/>
</dbReference>
<evidence type="ECO:0000259" key="2">
    <source>
        <dbReference type="PROSITE" id="PS51670"/>
    </source>
</evidence>
<comment type="caution">
    <text evidence="3">The sequence shown here is derived from an EMBL/GenBank/DDBJ whole genome shotgun (WGS) entry which is preliminary data.</text>
</comment>
<comment type="caution">
    <text evidence="1">Lacks conserved residue(s) required for the propagation of feature annotation.</text>
</comment>
<evidence type="ECO:0000313" key="4">
    <source>
        <dbReference type="Proteomes" id="UP001177023"/>
    </source>
</evidence>
<protein>
    <recommendedName>
        <fullName evidence="2">ShKT domain-containing protein</fullName>
    </recommendedName>
</protein>
<gene>
    <name evidence="3" type="ORF">MSPICULIGERA_LOCUS20934</name>
</gene>
<sequence>MGIPVGPDLSRNLDYQLVCSDHNSALIPSKPPSQQLKHQLCNTSQPSARFFVPDSFIRQQQEAELQRRRILAQQQEQIRQQLLQRQFQQQQLFQQPAQPNTVGCADFDSRCSVWQQHCQFNAFVAQRCPLTCGFCRFRGQAL</sequence>
<dbReference type="InterPro" id="IPR003582">
    <property type="entry name" value="ShKT_dom"/>
</dbReference>